<organism evidence="2 3">
    <name type="scientific">Nibrella saemangeumensis</name>
    <dbReference type="NCBI Taxonomy" id="1084526"/>
    <lineage>
        <taxon>Bacteria</taxon>
        <taxon>Pseudomonadati</taxon>
        <taxon>Bacteroidota</taxon>
        <taxon>Cytophagia</taxon>
        <taxon>Cytophagales</taxon>
        <taxon>Spirosomataceae</taxon>
        <taxon>Nibrella</taxon>
    </lineage>
</organism>
<dbReference type="Pfam" id="PF00534">
    <property type="entry name" value="Glycos_transf_1"/>
    <property type="match status" value="1"/>
</dbReference>
<dbReference type="InterPro" id="IPR050194">
    <property type="entry name" value="Glycosyltransferase_grp1"/>
</dbReference>
<name>A0ABP8MKU5_9BACT</name>
<comment type="caution">
    <text evidence="2">The sequence shown here is derived from an EMBL/GenBank/DDBJ whole genome shotgun (WGS) entry which is preliminary data.</text>
</comment>
<dbReference type="Gene3D" id="3.40.50.2000">
    <property type="entry name" value="Glycogen Phosphorylase B"/>
    <property type="match status" value="1"/>
</dbReference>
<dbReference type="EMBL" id="BAABHD010000012">
    <property type="protein sequence ID" value="GAA4450662.1"/>
    <property type="molecule type" value="Genomic_DNA"/>
</dbReference>
<dbReference type="SUPFAM" id="SSF53756">
    <property type="entry name" value="UDP-Glycosyltransferase/glycogen phosphorylase"/>
    <property type="match status" value="1"/>
</dbReference>
<accession>A0ABP8MKU5</accession>
<proteinExistence type="predicted"/>
<evidence type="ECO:0000259" key="1">
    <source>
        <dbReference type="Pfam" id="PF00534"/>
    </source>
</evidence>
<gene>
    <name evidence="2" type="ORF">GCM10023189_11620</name>
</gene>
<protein>
    <submittedName>
        <fullName evidence="2">Glycosyltransferase</fullName>
    </submittedName>
</protein>
<reference evidence="3" key="1">
    <citation type="journal article" date="2019" name="Int. J. Syst. Evol. Microbiol.">
        <title>The Global Catalogue of Microorganisms (GCM) 10K type strain sequencing project: providing services to taxonomists for standard genome sequencing and annotation.</title>
        <authorList>
            <consortium name="The Broad Institute Genomics Platform"/>
            <consortium name="The Broad Institute Genome Sequencing Center for Infectious Disease"/>
            <person name="Wu L."/>
            <person name="Ma J."/>
        </authorList>
    </citation>
    <scope>NUCLEOTIDE SEQUENCE [LARGE SCALE GENOMIC DNA]</scope>
    <source>
        <strain evidence="3">JCM 17927</strain>
    </source>
</reference>
<dbReference type="PANTHER" id="PTHR45947:SF3">
    <property type="entry name" value="SULFOQUINOVOSYL TRANSFERASE SQD2"/>
    <property type="match status" value="1"/>
</dbReference>
<dbReference type="InterPro" id="IPR001296">
    <property type="entry name" value="Glyco_trans_1"/>
</dbReference>
<evidence type="ECO:0000313" key="2">
    <source>
        <dbReference type="EMBL" id="GAA4450662.1"/>
    </source>
</evidence>
<feature type="domain" description="Glycosyl transferase family 1" evidence="1">
    <location>
        <begin position="192"/>
        <end position="336"/>
    </location>
</feature>
<dbReference type="PANTHER" id="PTHR45947">
    <property type="entry name" value="SULFOQUINOVOSYL TRANSFERASE SQD2"/>
    <property type="match status" value="1"/>
</dbReference>
<evidence type="ECO:0000313" key="3">
    <source>
        <dbReference type="Proteomes" id="UP001501175"/>
    </source>
</evidence>
<dbReference type="CDD" id="cd03801">
    <property type="entry name" value="GT4_PimA-like"/>
    <property type="match status" value="1"/>
</dbReference>
<sequence>MKVLMIARSTLFSSPGGDTTQIEMTAKYLRELGVQVDIKLSHETLRYEDYDLLHFFNIIRPDDILPHIEKTKIPFAVSTIFVDYYEYEKNNRQGLLKIVNTIFERNQIEYLKTVARSVKNGDKIKSHYFLIHGQKRSVQYIAERSSVLLPNSHSEYNRFVALYGVKQRYQKVVNAIDPAYFGQSVEPNMTYKNHVLCVGRIEGRKNQLNLIKALVDSGLHLTIIGKPSPNHIGYYEQCQALAQIAGNVHFIQHIDHKELAAIYKAAKVHVLPSWFETTGLSSLEAGAMGCNVVVTRKGDTEEYFKNMAYYCDPDDVNSIRQAVQKAHADPVHPKLQEYIFSNYTWRDAAEQTLQAYQQVVGK</sequence>
<keyword evidence="3" id="KW-1185">Reference proteome</keyword>
<dbReference type="RefSeq" id="WP_345241508.1">
    <property type="nucleotide sequence ID" value="NZ_BAABHD010000012.1"/>
</dbReference>
<dbReference type="Proteomes" id="UP001501175">
    <property type="component" value="Unassembled WGS sequence"/>
</dbReference>